<proteinExistence type="predicted"/>
<protein>
    <submittedName>
        <fullName evidence="2">Uncharacterized protein</fullName>
    </submittedName>
</protein>
<evidence type="ECO:0000313" key="3">
    <source>
        <dbReference type="Proteomes" id="UP001151760"/>
    </source>
</evidence>
<reference evidence="2" key="1">
    <citation type="journal article" date="2022" name="Int. J. Mol. Sci.">
        <title>Draft Genome of Tanacetum Coccineum: Genomic Comparison of Closely Related Tanacetum-Family Plants.</title>
        <authorList>
            <person name="Yamashiro T."/>
            <person name="Shiraishi A."/>
            <person name="Nakayama K."/>
            <person name="Satake H."/>
        </authorList>
    </citation>
    <scope>NUCLEOTIDE SEQUENCE</scope>
</reference>
<name>A0ABQ5F0D8_9ASTR</name>
<sequence length="303" mass="35000">MKHVQDMEIELPGDLKEIPIKLETFTSTISSLSSQEKLKTLDSFTCLLTKVTDTLNRFSTIVENASGATRNNVPSAGQASASPAEGEKNTTKDVETNLQNELVDLLGIDIVEQYHNKKLLFDKYCNKMVKRRKSSKIINCDVLTQKGPILLKVYREDRKIEVIANFKVSDLHLAEWREVLRILGSIFTSVYAAVQKLKKVFGKSFSSAWNYFYNSDCKTSYPFIWIIYDLWLMRIEQYFLMTDYSLWEVILNGNKVLRRTVGEVEQEYEPTSTEEKQDMRNEMKSRGTLLMALPNKDQMKFHS</sequence>
<gene>
    <name evidence="2" type="ORF">Tco_0991845</name>
</gene>
<evidence type="ECO:0000256" key="1">
    <source>
        <dbReference type="SAM" id="MobiDB-lite"/>
    </source>
</evidence>
<dbReference type="Proteomes" id="UP001151760">
    <property type="component" value="Unassembled WGS sequence"/>
</dbReference>
<organism evidence="2 3">
    <name type="scientific">Tanacetum coccineum</name>
    <dbReference type="NCBI Taxonomy" id="301880"/>
    <lineage>
        <taxon>Eukaryota</taxon>
        <taxon>Viridiplantae</taxon>
        <taxon>Streptophyta</taxon>
        <taxon>Embryophyta</taxon>
        <taxon>Tracheophyta</taxon>
        <taxon>Spermatophyta</taxon>
        <taxon>Magnoliopsida</taxon>
        <taxon>eudicotyledons</taxon>
        <taxon>Gunneridae</taxon>
        <taxon>Pentapetalae</taxon>
        <taxon>asterids</taxon>
        <taxon>campanulids</taxon>
        <taxon>Asterales</taxon>
        <taxon>Asteraceae</taxon>
        <taxon>Asteroideae</taxon>
        <taxon>Anthemideae</taxon>
        <taxon>Anthemidinae</taxon>
        <taxon>Tanacetum</taxon>
    </lineage>
</organism>
<accession>A0ABQ5F0D8</accession>
<dbReference type="EMBL" id="BQNB010016876">
    <property type="protein sequence ID" value="GJT56791.1"/>
    <property type="molecule type" value="Genomic_DNA"/>
</dbReference>
<feature type="region of interest" description="Disordered" evidence="1">
    <location>
        <begin position="69"/>
        <end position="92"/>
    </location>
</feature>
<evidence type="ECO:0000313" key="2">
    <source>
        <dbReference type="EMBL" id="GJT56791.1"/>
    </source>
</evidence>
<reference evidence="2" key="2">
    <citation type="submission" date="2022-01" db="EMBL/GenBank/DDBJ databases">
        <authorList>
            <person name="Yamashiro T."/>
            <person name="Shiraishi A."/>
            <person name="Satake H."/>
            <person name="Nakayama K."/>
        </authorList>
    </citation>
    <scope>NUCLEOTIDE SEQUENCE</scope>
</reference>
<comment type="caution">
    <text evidence="2">The sequence shown here is derived from an EMBL/GenBank/DDBJ whole genome shotgun (WGS) entry which is preliminary data.</text>
</comment>
<keyword evidence="3" id="KW-1185">Reference proteome</keyword>
<feature type="compositionally biased region" description="Polar residues" evidence="1">
    <location>
        <begin position="69"/>
        <end position="81"/>
    </location>
</feature>